<dbReference type="AlphaFoldDB" id="A0A1N6CP80"/>
<dbReference type="EMBL" id="FSQW01000001">
    <property type="protein sequence ID" value="SIN60174.1"/>
    <property type="molecule type" value="Genomic_DNA"/>
</dbReference>
<reference evidence="4" key="1">
    <citation type="submission" date="2016-11" db="EMBL/GenBank/DDBJ databases">
        <authorList>
            <person name="Varghese N."/>
            <person name="Submissions S."/>
        </authorList>
    </citation>
    <scope>NUCLEOTIDE SEQUENCE [LARGE SCALE GENOMIC DNA]</scope>
    <source>
        <strain evidence="4">DSM 22363</strain>
    </source>
</reference>
<evidence type="ECO:0000313" key="3">
    <source>
        <dbReference type="EMBL" id="SIN60174.1"/>
    </source>
</evidence>
<protein>
    <submittedName>
        <fullName evidence="3">Cell Wall Hydrolase</fullName>
    </submittedName>
</protein>
<evidence type="ECO:0000313" key="4">
    <source>
        <dbReference type="Proteomes" id="UP000185192"/>
    </source>
</evidence>
<dbReference type="RefSeq" id="WP_074203660.1">
    <property type="nucleotide sequence ID" value="NZ_FSQW01000001.1"/>
</dbReference>
<dbReference type="Pfam" id="PF07486">
    <property type="entry name" value="Hydrolase_2"/>
    <property type="match status" value="1"/>
</dbReference>
<sequence length="233" mass="25502">MSKIFKAASVASLALTTVAALSVTDVSFALEATNEGENVPEAPIVVDPELIEDESVAPVIFGEIKEVTAEIPADVVEADRIANERQEALGGFNSAEAGSLRALVDQQSIGGELSEEMQCLAGTVYFESKGESLAGQLAVARVVMARAESPRFPNSICGVVYQRKQFSFIRNGRMPRINKSHFHWRNAVAISKIAMNDAWKSPVEGALFFHARYVSPGWRLKRMATIDNHIFYR</sequence>
<keyword evidence="1" id="KW-0732">Signal</keyword>
<dbReference type="GO" id="GO:0016787">
    <property type="term" value="F:hydrolase activity"/>
    <property type="evidence" value="ECO:0007669"/>
    <property type="project" value="UniProtKB-KW"/>
</dbReference>
<gene>
    <name evidence="3" type="ORF">SAMN02745824_0607</name>
</gene>
<dbReference type="InterPro" id="IPR011105">
    <property type="entry name" value="Cell_wall_hydrolase_SleB"/>
</dbReference>
<dbReference type="OrthoDB" id="9785345at2"/>
<keyword evidence="3" id="KW-0378">Hydrolase</keyword>
<proteinExistence type="predicted"/>
<dbReference type="Gene3D" id="1.10.10.2520">
    <property type="entry name" value="Cell wall hydrolase SleB, domain 1"/>
    <property type="match status" value="1"/>
</dbReference>
<dbReference type="Proteomes" id="UP000185192">
    <property type="component" value="Unassembled WGS sequence"/>
</dbReference>
<name>A0A1N6CP80_9SPHN</name>
<dbReference type="STRING" id="1123272.SAMN02745824_0607"/>
<feature type="signal peptide" evidence="1">
    <location>
        <begin position="1"/>
        <end position="22"/>
    </location>
</feature>
<organism evidence="3 4">
    <name type="scientific">Parasphingorhabdus marina DSM 22363</name>
    <dbReference type="NCBI Taxonomy" id="1123272"/>
    <lineage>
        <taxon>Bacteria</taxon>
        <taxon>Pseudomonadati</taxon>
        <taxon>Pseudomonadota</taxon>
        <taxon>Alphaproteobacteria</taxon>
        <taxon>Sphingomonadales</taxon>
        <taxon>Sphingomonadaceae</taxon>
        <taxon>Parasphingorhabdus</taxon>
    </lineage>
</organism>
<accession>A0A1N6CP80</accession>
<evidence type="ECO:0000256" key="1">
    <source>
        <dbReference type="SAM" id="SignalP"/>
    </source>
</evidence>
<evidence type="ECO:0000259" key="2">
    <source>
        <dbReference type="Pfam" id="PF07486"/>
    </source>
</evidence>
<feature type="chain" id="PRO_5012929721" evidence="1">
    <location>
        <begin position="23"/>
        <end position="233"/>
    </location>
</feature>
<keyword evidence="4" id="KW-1185">Reference proteome</keyword>
<dbReference type="InterPro" id="IPR042047">
    <property type="entry name" value="SleB_dom1"/>
</dbReference>
<feature type="domain" description="Cell wall hydrolase SleB" evidence="2">
    <location>
        <begin position="130"/>
        <end position="232"/>
    </location>
</feature>